<protein>
    <submittedName>
        <fullName evidence="1">Uncharacterized protein</fullName>
    </submittedName>
</protein>
<gene>
    <name evidence="1" type="ORF">E3N88_35079</name>
</gene>
<dbReference type="EMBL" id="SZYD01000017">
    <property type="protein sequence ID" value="KAD3067199.1"/>
    <property type="molecule type" value="Genomic_DNA"/>
</dbReference>
<evidence type="ECO:0000313" key="1">
    <source>
        <dbReference type="EMBL" id="KAD3067199.1"/>
    </source>
</evidence>
<proteinExistence type="predicted"/>
<comment type="caution">
    <text evidence="1">The sequence shown here is derived from an EMBL/GenBank/DDBJ whole genome shotgun (WGS) entry which is preliminary data.</text>
</comment>
<dbReference type="AlphaFoldDB" id="A0A5N6LZY4"/>
<keyword evidence="2" id="KW-1185">Reference proteome</keyword>
<reference evidence="1 2" key="1">
    <citation type="submission" date="2019-05" db="EMBL/GenBank/DDBJ databases">
        <title>Mikania micrantha, genome provides insights into the molecular mechanism of rapid growth.</title>
        <authorList>
            <person name="Liu B."/>
        </authorList>
    </citation>
    <scope>NUCLEOTIDE SEQUENCE [LARGE SCALE GENOMIC DNA]</scope>
    <source>
        <strain evidence="1">NLD-2019</strain>
        <tissue evidence="1">Leaf</tissue>
    </source>
</reference>
<evidence type="ECO:0000313" key="2">
    <source>
        <dbReference type="Proteomes" id="UP000326396"/>
    </source>
</evidence>
<name>A0A5N6LZY4_9ASTR</name>
<sequence length="131" mass="13903">MLPPAISIQQDMAMFIGQLCTVPTSSRGVHTAHNSGAWAVNSPGKAVPVYVVFATVKASSPASSGTPMTAGDELLACGWLPKTLLELQWLQITPRLQGKASRMLPGGFEVDNSGFWSQMDVRARVDCKGDG</sequence>
<organism evidence="1 2">
    <name type="scientific">Mikania micrantha</name>
    <name type="common">bitter vine</name>
    <dbReference type="NCBI Taxonomy" id="192012"/>
    <lineage>
        <taxon>Eukaryota</taxon>
        <taxon>Viridiplantae</taxon>
        <taxon>Streptophyta</taxon>
        <taxon>Embryophyta</taxon>
        <taxon>Tracheophyta</taxon>
        <taxon>Spermatophyta</taxon>
        <taxon>Magnoliopsida</taxon>
        <taxon>eudicotyledons</taxon>
        <taxon>Gunneridae</taxon>
        <taxon>Pentapetalae</taxon>
        <taxon>asterids</taxon>
        <taxon>campanulids</taxon>
        <taxon>Asterales</taxon>
        <taxon>Asteraceae</taxon>
        <taxon>Asteroideae</taxon>
        <taxon>Heliantheae alliance</taxon>
        <taxon>Eupatorieae</taxon>
        <taxon>Mikania</taxon>
    </lineage>
</organism>
<accession>A0A5N6LZY4</accession>
<dbReference type="Proteomes" id="UP000326396">
    <property type="component" value="Linkage Group LG7"/>
</dbReference>